<dbReference type="FunFam" id="3.40.50.980:FF:000001">
    <property type="entry name" value="Non-ribosomal peptide synthetase"/>
    <property type="match status" value="1"/>
</dbReference>
<organism evidence="3 4">
    <name type="scientific">Streptomyces termitum</name>
    <dbReference type="NCBI Taxonomy" id="67368"/>
    <lineage>
        <taxon>Bacteria</taxon>
        <taxon>Bacillati</taxon>
        <taxon>Actinomycetota</taxon>
        <taxon>Actinomycetes</taxon>
        <taxon>Kitasatosporales</taxon>
        <taxon>Streptomycetaceae</taxon>
        <taxon>Streptomyces</taxon>
    </lineage>
</organism>
<dbReference type="GO" id="GO:0005737">
    <property type="term" value="C:cytoplasm"/>
    <property type="evidence" value="ECO:0007669"/>
    <property type="project" value="TreeGrafter"/>
</dbReference>
<accession>A0A918W8C5</accession>
<proteinExistence type="predicted"/>
<dbReference type="PANTHER" id="PTHR45527">
    <property type="entry name" value="NONRIBOSOMAL PEPTIDE SYNTHETASE"/>
    <property type="match status" value="1"/>
</dbReference>
<dbReference type="PANTHER" id="PTHR45527:SF1">
    <property type="entry name" value="FATTY ACID SYNTHASE"/>
    <property type="match status" value="1"/>
</dbReference>
<dbReference type="Gene3D" id="2.30.38.10">
    <property type="entry name" value="Luciferase, Domain 3"/>
    <property type="match status" value="1"/>
</dbReference>
<dbReference type="GO" id="GO:0031177">
    <property type="term" value="F:phosphopantetheine binding"/>
    <property type="evidence" value="ECO:0007669"/>
    <property type="project" value="TreeGrafter"/>
</dbReference>
<evidence type="ECO:0000259" key="2">
    <source>
        <dbReference type="Pfam" id="PF13193"/>
    </source>
</evidence>
<dbReference type="Gene3D" id="3.30.300.30">
    <property type="match status" value="1"/>
</dbReference>
<dbReference type="GO" id="GO:0043041">
    <property type="term" value="P:amino acid activation for nonribosomal peptide biosynthetic process"/>
    <property type="evidence" value="ECO:0007669"/>
    <property type="project" value="TreeGrafter"/>
</dbReference>
<feature type="domain" description="AMP-binding enzyme C-terminal" evidence="2">
    <location>
        <begin position="414"/>
        <end position="488"/>
    </location>
</feature>
<dbReference type="Pfam" id="PF13193">
    <property type="entry name" value="AMP-binding_C"/>
    <property type="match status" value="1"/>
</dbReference>
<dbReference type="InterPro" id="IPR010071">
    <property type="entry name" value="AA_adenyl_dom"/>
</dbReference>
<dbReference type="InterPro" id="IPR000873">
    <property type="entry name" value="AMP-dep_synth/lig_dom"/>
</dbReference>
<dbReference type="SUPFAM" id="SSF56801">
    <property type="entry name" value="Acetyl-CoA synthetase-like"/>
    <property type="match status" value="1"/>
</dbReference>
<dbReference type="Proteomes" id="UP000644020">
    <property type="component" value="Unassembled WGS sequence"/>
</dbReference>
<sequence>MSGDRCLHELVQDWARRMPEAPALRFEGERWSYAELNGRANRLAAHLRRMGVGRESVVGVLMERGPRLPLAMLAVLKAGGAYLPMDPAQPADRLGYLMGDAGCELVVTTTDLAGRVPEEAAAVCLDDPFTADTLAALPATDPELPSHPDQLAYVIYTSGSTGRPKGTLLGHRGVVNLTSHMARQFAIGPGDRWLQLTTPCFDVSVLEIFGALTTGSCLVQGSALTLLDPRALGALMRDEGVTIGVFTTAILPLLDPERLPALRVLNVGGEQLSRFQADRWTSPTRIVNNQYGPTEATVACTEQRHEPRLGRPKPLIGEAMPNLEAYVVGPEGRQEPPGRYGELLVGGPCLARGYLNRPGLTALKFVPDPFGAHGARLYRTGDLVRRAAEGDGLEFAGRIDTQIKLHGHRIEPGEVEEVLLTHPRVEDAVVDLVRPDDGGEGVLTAFVTGPDAPSLAEVHAHLRTVLPVYMLPGRVVVLDEVPLTPNAKVDRRALAAAAR</sequence>
<dbReference type="FunFam" id="3.40.50.12780:FF:000012">
    <property type="entry name" value="Non-ribosomal peptide synthetase"/>
    <property type="match status" value="1"/>
</dbReference>
<comment type="caution">
    <text evidence="3">The sequence shown here is derived from an EMBL/GenBank/DDBJ whole genome shotgun (WGS) entry which is preliminary data.</text>
</comment>
<dbReference type="RefSeq" id="WP_189976061.1">
    <property type="nucleotide sequence ID" value="NZ_BMUL01000004.1"/>
</dbReference>
<evidence type="ECO:0000313" key="3">
    <source>
        <dbReference type="EMBL" id="GHA75743.1"/>
    </source>
</evidence>
<dbReference type="EMBL" id="BMUL01000004">
    <property type="protein sequence ID" value="GHA75743.1"/>
    <property type="molecule type" value="Genomic_DNA"/>
</dbReference>
<keyword evidence="4" id="KW-1185">Reference proteome</keyword>
<dbReference type="GO" id="GO:0044550">
    <property type="term" value="P:secondary metabolite biosynthetic process"/>
    <property type="evidence" value="ECO:0007669"/>
    <property type="project" value="TreeGrafter"/>
</dbReference>
<dbReference type="InterPro" id="IPR020845">
    <property type="entry name" value="AMP-binding_CS"/>
</dbReference>
<reference evidence="3" key="1">
    <citation type="journal article" date="2014" name="Int. J. Syst. Evol. Microbiol.">
        <title>Complete genome sequence of Corynebacterium casei LMG S-19264T (=DSM 44701T), isolated from a smear-ripened cheese.</title>
        <authorList>
            <consortium name="US DOE Joint Genome Institute (JGI-PGF)"/>
            <person name="Walter F."/>
            <person name="Albersmeier A."/>
            <person name="Kalinowski J."/>
            <person name="Ruckert C."/>
        </authorList>
    </citation>
    <scope>NUCLEOTIDE SEQUENCE</scope>
    <source>
        <strain evidence="3">JCM 4518</strain>
    </source>
</reference>
<evidence type="ECO:0000313" key="4">
    <source>
        <dbReference type="Proteomes" id="UP000644020"/>
    </source>
</evidence>
<dbReference type="InterPro" id="IPR025110">
    <property type="entry name" value="AMP-bd_C"/>
</dbReference>
<protein>
    <recommendedName>
        <fullName evidence="5">Amino acid adenylation domain-containing protein</fullName>
    </recommendedName>
</protein>
<dbReference type="Pfam" id="PF00501">
    <property type="entry name" value="AMP-binding"/>
    <property type="match status" value="1"/>
</dbReference>
<reference evidence="3" key="2">
    <citation type="submission" date="2020-09" db="EMBL/GenBank/DDBJ databases">
        <authorList>
            <person name="Sun Q."/>
            <person name="Ohkuma M."/>
        </authorList>
    </citation>
    <scope>NUCLEOTIDE SEQUENCE</scope>
    <source>
        <strain evidence="3">JCM 4518</strain>
    </source>
</reference>
<gene>
    <name evidence="3" type="ORF">GCM10010305_18090</name>
</gene>
<dbReference type="Gene3D" id="3.40.50.980">
    <property type="match status" value="2"/>
</dbReference>
<dbReference type="AlphaFoldDB" id="A0A918W8C5"/>
<dbReference type="CDD" id="cd05930">
    <property type="entry name" value="A_NRPS"/>
    <property type="match status" value="1"/>
</dbReference>
<dbReference type="NCBIfam" id="TIGR01733">
    <property type="entry name" value="AA-adenyl-dom"/>
    <property type="match status" value="1"/>
</dbReference>
<name>A0A918W8C5_9ACTN</name>
<evidence type="ECO:0000259" key="1">
    <source>
        <dbReference type="Pfam" id="PF00501"/>
    </source>
</evidence>
<dbReference type="InterPro" id="IPR045851">
    <property type="entry name" value="AMP-bd_C_sf"/>
</dbReference>
<evidence type="ECO:0008006" key="5">
    <source>
        <dbReference type="Google" id="ProtNLM"/>
    </source>
</evidence>
<feature type="domain" description="AMP-dependent synthetase/ligase" evidence="1">
    <location>
        <begin position="12"/>
        <end position="355"/>
    </location>
</feature>
<dbReference type="PROSITE" id="PS00455">
    <property type="entry name" value="AMP_BINDING"/>
    <property type="match status" value="1"/>
</dbReference>